<dbReference type="Gene3D" id="3.40.50.720">
    <property type="entry name" value="NAD(P)-binding Rossmann-like Domain"/>
    <property type="match status" value="1"/>
</dbReference>
<dbReference type="InterPro" id="IPR000683">
    <property type="entry name" value="Gfo/Idh/MocA-like_OxRdtase_N"/>
</dbReference>
<feature type="domain" description="GFO/IDH/MocA-like oxidoreductase" evidence="4">
    <location>
        <begin position="132"/>
        <end position="251"/>
    </location>
</feature>
<evidence type="ECO:0000256" key="1">
    <source>
        <dbReference type="ARBA" id="ARBA00010928"/>
    </source>
</evidence>
<accession>A0A1U9QLJ3</accession>
<dbReference type="InterPro" id="IPR036291">
    <property type="entry name" value="NAD(P)-bd_dom_sf"/>
</dbReference>
<dbReference type="KEGG" id="snw:BBN63_00995"/>
<evidence type="ECO:0000259" key="4">
    <source>
        <dbReference type="Pfam" id="PF22725"/>
    </source>
</evidence>
<protein>
    <submittedName>
        <fullName evidence="5">Oxidoreductase</fullName>
    </submittedName>
</protein>
<dbReference type="OrthoDB" id="256869at2"/>
<dbReference type="SUPFAM" id="SSF55347">
    <property type="entry name" value="Glyceraldehyde-3-phosphate dehydrogenase-like, C-terminal domain"/>
    <property type="match status" value="1"/>
</dbReference>
<comment type="similarity">
    <text evidence="1">Belongs to the Gfo/Idh/MocA family.</text>
</comment>
<dbReference type="Pfam" id="PF22725">
    <property type="entry name" value="GFO_IDH_MocA_C3"/>
    <property type="match status" value="1"/>
</dbReference>
<dbReference type="GO" id="GO:0016491">
    <property type="term" value="F:oxidoreductase activity"/>
    <property type="evidence" value="ECO:0007669"/>
    <property type="project" value="UniProtKB-KW"/>
</dbReference>
<dbReference type="RefSeq" id="WP_078073529.1">
    <property type="nucleotide sequence ID" value="NZ_CP018047.1"/>
</dbReference>
<evidence type="ECO:0000256" key="2">
    <source>
        <dbReference type="ARBA" id="ARBA00023002"/>
    </source>
</evidence>
<feature type="domain" description="Gfo/Idh/MocA-like oxidoreductase N-terminal" evidence="3">
    <location>
        <begin position="3"/>
        <end position="122"/>
    </location>
</feature>
<dbReference type="InterPro" id="IPR051317">
    <property type="entry name" value="Gfo/Idh/MocA_oxidoreduct"/>
</dbReference>
<keyword evidence="6" id="KW-1185">Reference proteome</keyword>
<dbReference type="PANTHER" id="PTHR43708">
    <property type="entry name" value="CONSERVED EXPRESSED OXIDOREDUCTASE (EUROFUNG)"/>
    <property type="match status" value="1"/>
</dbReference>
<name>A0A1U9QLJ3_STRNV</name>
<evidence type="ECO:0000313" key="6">
    <source>
        <dbReference type="Proteomes" id="UP000189677"/>
    </source>
</evidence>
<proteinExistence type="inferred from homology"/>
<keyword evidence="2" id="KW-0560">Oxidoreductase</keyword>
<dbReference type="Pfam" id="PF01408">
    <property type="entry name" value="GFO_IDH_MocA"/>
    <property type="match status" value="1"/>
</dbReference>
<evidence type="ECO:0000259" key="3">
    <source>
        <dbReference type="Pfam" id="PF01408"/>
    </source>
</evidence>
<dbReference type="SUPFAM" id="SSF51735">
    <property type="entry name" value="NAD(P)-binding Rossmann-fold domains"/>
    <property type="match status" value="1"/>
</dbReference>
<dbReference type="EMBL" id="CP018047">
    <property type="protein sequence ID" value="AQU65047.1"/>
    <property type="molecule type" value="Genomic_DNA"/>
</dbReference>
<evidence type="ECO:0000313" key="5">
    <source>
        <dbReference type="EMBL" id="AQU65047.1"/>
    </source>
</evidence>
<dbReference type="Gene3D" id="3.30.360.10">
    <property type="entry name" value="Dihydrodipicolinate Reductase, domain 2"/>
    <property type="match status" value="1"/>
</dbReference>
<dbReference type="InterPro" id="IPR055170">
    <property type="entry name" value="GFO_IDH_MocA-like_dom"/>
</dbReference>
<sequence>MPIRTAVIGFGVSGRVFHAPLVAADPAFELSMIVTSDPARAAAATAEYPATRIVAAPDDLFAAAADLDLVVIGSPNSTHLPLALRAVSAGLDVVTDKPVTVRSGEARSLIRAADEAGRLLTVFQNRRWDGDFLTISEMIRTGRLGHVHQFESAFEWWKPELGAAWKDTTPPGEGGGILYDLGPHLIDQCLQLFGPVDEVHAELDRRRQGAVSDDDSFVTLHHGSGVRSRLWMSAVAPAPRPRFRVVGSRAVATVWGLDPQEAQLMGGQRPNDAGYGIDMSRMITISGPEGEERVPVAAGDYPSFYTGVAAAITNRMPAPVDAADAVAALSVIETHAGRTSPVS</sequence>
<dbReference type="GO" id="GO:0000166">
    <property type="term" value="F:nucleotide binding"/>
    <property type="evidence" value="ECO:0007669"/>
    <property type="project" value="InterPro"/>
</dbReference>
<dbReference type="PANTHER" id="PTHR43708:SF5">
    <property type="entry name" value="CONSERVED EXPRESSED OXIDOREDUCTASE (EUROFUNG)-RELATED"/>
    <property type="match status" value="1"/>
</dbReference>
<gene>
    <name evidence="5" type="ORF">BBN63_00995</name>
</gene>
<reference evidence="5 6" key="1">
    <citation type="submission" date="2016-11" db="EMBL/GenBank/DDBJ databases">
        <title>Complete genome sequence of Streptomyces niveus SCSIO 3406.</title>
        <authorList>
            <person name="Zhu Q."/>
            <person name="Cheng W."/>
            <person name="Song Y."/>
            <person name="Li Q."/>
            <person name="Ju J."/>
        </authorList>
    </citation>
    <scope>NUCLEOTIDE SEQUENCE [LARGE SCALE GENOMIC DNA]</scope>
    <source>
        <strain evidence="5 6">SCSIO 3406</strain>
    </source>
</reference>
<dbReference type="Proteomes" id="UP000189677">
    <property type="component" value="Chromosome"/>
</dbReference>
<organism evidence="5 6">
    <name type="scientific">Streptomyces niveus</name>
    <name type="common">Streptomyces spheroides</name>
    <dbReference type="NCBI Taxonomy" id="193462"/>
    <lineage>
        <taxon>Bacteria</taxon>
        <taxon>Bacillati</taxon>
        <taxon>Actinomycetota</taxon>
        <taxon>Actinomycetes</taxon>
        <taxon>Kitasatosporales</taxon>
        <taxon>Streptomycetaceae</taxon>
        <taxon>Streptomyces</taxon>
    </lineage>
</organism>
<dbReference type="AlphaFoldDB" id="A0A1U9QLJ3"/>